<dbReference type="PANTHER" id="PTHR38479">
    <property type="entry name" value="LMO0824 PROTEIN"/>
    <property type="match status" value="1"/>
</dbReference>
<evidence type="ECO:0000313" key="2">
    <source>
        <dbReference type="Proteomes" id="UP001596270"/>
    </source>
</evidence>
<gene>
    <name evidence="1" type="ORF">ACFQND_12090</name>
</gene>
<keyword evidence="2" id="KW-1185">Reference proteome</keyword>
<dbReference type="RefSeq" id="WP_371438428.1">
    <property type="nucleotide sequence ID" value="NZ_JBHSRS010000018.1"/>
</dbReference>
<sequence length="168" mass="18559">MPTTNIKAGAMPALPVTALRLHNQQITQSGFKTPAQVRGWLGGIQGQDYSGAKWSLGLRLPGATDHDIEKAIEKGSIVRTWPMRGTLHFVAASDVHWLLALTAPRNIAANARLRRELELDQQTFGRSAEILIKALQGGQQRTRDELYALFARAAQRYARFLGKAAEIF</sequence>
<dbReference type="Proteomes" id="UP001596270">
    <property type="component" value="Unassembled WGS sequence"/>
</dbReference>
<comment type="caution">
    <text evidence="1">The sequence shown here is derived from an EMBL/GenBank/DDBJ whole genome shotgun (WGS) entry which is preliminary data.</text>
</comment>
<name>A0ABW1TZT7_9BURK</name>
<accession>A0ABW1TZT7</accession>
<reference evidence="2" key="1">
    <citation type="journal article" date="2019" name="Int. J. Syst. Evol. Microbiol.">
        <title>The Global Catalogue of Microorganisms (GCM) 10K type strain sequencing project: providing services to taxonomists for standard genome sequencing and annotation.</title>
        <authorList>
            <consortium name="The Broad Institute Genomics Platform"/>
            <consortium name="The Broad Institute Genome Sequencing Center for Infectious Disease"/>
            <person name="Wu L."/>
            <person name="Ma J."/>
        </authorList>
    </citation>
    <scope>NUCLEOTIDE SEQUENCE [LARGE SCALE GENOMIC DNA]</scope>
    <source>
        <strain evidence="2">CCUG 39402</strain>
    </source>
</reference>
<protein>
    <submittedName>
        <fullName evidence="1">DNA glycosylase AlkZ-like family protein</fullName>
    </submittedName>
</protein>
<dbReference type="InterPro" id="IPR009351">
    <property type="entry name" value="AlkZ-like"/>
</dbReference>
<evidence type="ECO:0000313" key="1">
    <source>
        <dbReference type="EMBL" id="MFC6281976.1"/>
    </source>
</evidence>
<organism evidence="1 2">
    <name type="scientific">Polaromonas aquatica</name>
    <dbReference type="NCBI Taxonomy" id="332657"/>
    <lineage>
        <taxon>Bacteria</taxon>
        <taxon>Pseudomonadati</taxon>
        <taxon>Pseudomonadota</taxon>
        <taxon>Betaproteobacteria</taxon>
        <taxon>Burkholderiales</taxon>
        <taxon>Comamonadaceae</taxon>
        <taxon>Polaromonas</taxon>
    </lineage>
</organism>
<dbReference type="Pfam" id="PF06224">
    <property type="entry name" value="AlkZ-like"/>
    <property type="match status" value="1"/>
</dbReference>
<proteinExistence type="predicted"/>
<dbReference type="EMBL" id="JBHSRS010000018">
    <property type="protein sequence ID" value="MFC6281976.1"/>
    <property type="molecule type" value="Genomic_DNA"/>
</dbReference>
<dbReference type="PANTHER" id="PTHR38479:SF2">
    <property type="entry name" value="WINGED HELIX DNA-BINDING DOMAIN-CONTAINING PROTEIN"/>
    <property type="match status" value="1"/>
</dbReference>